<evidence type="ECO:0000256" key="4">
    <source>
        <dbReference type="ARBA" id="ARBA00022598"/>
    </source>
</evidence>
<evidence type="ECO:0000313" key="17">
    <source>
        <dbReference type="EMBL" id="KAG1782493.1"/>
    </source>
</evidence>
<evidence type="ECO:0000256" key="3">
    <source>
        <dbReference type="ARBA" id="ARBA00012814"/>
    </source>
</evidence>
<dbReference type="EC" id="6.1.1.20" evidence="3"/>
<dbReference type="Pfam" id="PF03147">
    <property type="entry name" value="FDX-ACB"/>
    <property type="match status" value="1"/>
</dbReference>
<dbReference type="AlphaFoldDB" id="A0A9P7D830"/>
<name>A0A9P7D830_9AGAM</name>
<dbReference type="GO" id="GO:0000049">
    <property type="term" value="F:tRNA binding"/>
    <property type="evidence" value="ECO:0007669"/>
    <property type="project" value="InterPro"/>
</dbReference>
<comment type="caution">
    <text evidence="17">The sequence shown here is derived from an EMBL/GenBank/DDBJ whole genome shotgun (WGS) entry which is preliminary data.</text>
</comment>
<dbReference type="Proteomes" id="UP000714275">
    <property type="component" value="Unassembled WGS sequence"/>
</dbReference>
<dbReference type="NCBIfam" id="TIGR00469">
    <property type="entry name" value="pheS_mito"/>
    <property type="match status" value="1"/>
</dbReference>
<dbReference type="GO" id="GO:0004826">
    <property type="term" value="F:phenylalanine-tRNA ligase activity"/>
    <property type="evidence" value="ECO:0007669"/>
    <property type="project" value="UniProtKB-EC"/>
</dbReference>
<proteinExistence type="inferred from homology"/>
<dbReference type="OrthoDB" id="4457at2759"/>
<dbReference type="InterPro" id="IPR006195">
    <property type="entry name" value="aa-tRNA-synth_II"/>
</dbReference>
<protein>
    <recommendedName>
        <fullName evidence="14">Phenylalanine--tRNA ligase, mitochondrial</fullName>
        <ecNumber evidence="3">6.1.1.20</ecNumber>
    </recommendedName>
    <alternativeName>
        <fullName evidence="11">Phenylalanyl-tRNA synthetase</fullName>
    </alternativeName>
</protein>
<dbReference type="Pfam" id="PF01409">
    <property type="entry name" value="tRNA-synt_2d"/>
    <property type="match status" value="2"/>
</dbReference>
<keyword evidence="18" id="KW-1185">Reference proteome</keyword>
<evidence type="ECO:0000256" key="5">
    <source>
        <dbReference type="ARBA" id="ARBA00022741"/>
    </source>
</evidence>
<evidence type="ECO:0000256" key="7">
    <source>
        <dbReference type="ARBA" id="ARBA00022917"/>
    </source>
</evidence>
<evidence type="ECO:0000256" key="2">
    <source>
        <dbReference type="ARBA" id="ARBA00008226"/>
    </source>
</evidence>
<evidence type="ECO:0000256" key="1">
    <source>
        <dbReference type="ARBA" id="ARBA00004305"/>
    </source>
</evidence>
<dbReference type="SUPFAM" id="SSF54991">
    <property type="entry name" value="Anticodon-binding domain of PheRS"/>
    <property type="match status" value="1"/>
</dbReference>
<keyword evidence="4" id="KW-0436">Ligase</keyword>
<dbReference type="GO" id="GO:0005759">
    <property type="term" value="C:mitochondrial matrix"/>
    <property type="evidence" value="ECO:0007669"/>
    <property type="project" value="UniProtKB-SubCell"/>
</dbReference>
<evidence type="ECO:0000256" key="14">
    <source>
        <dbReference type="ARBA" id="ARBA00073229"/>
    </source>
</evidence>
<dbReference type="EMBL" id="JABBWD010000003">
    <property type="protein sequence ID" value="KAG1782493.1"/>
    <property type="molecule type" value="Genomic_DNA"/>
</dbReference>
<dbReference type="GO" id="GO:0006432">
    <property type="term" value="P:phenylalanyl-tRNA aminoacylation"/>
    <property type="evidence" value="ECO:0007669"/>
    <property type="project" value="InterPro"/>
</dbReference>
<comment type="catalytic activity">
    <reaction evidence="12">
        <text>tRNA(Phe) + L-phenylalanine + ATP = L-phenylalanyl-tRNA(Phe) + AMP + diphosphate + H(+)</text>
        <dbReference type="Rhea" id="RHEA:19413"/>
        <dbReference type="Rhea" id="RHEA-COMP:9668"/>
        <dbReference type="Rhea" id="RHEA-COMP:9699"/>
        <dbReference type="ChEBI" id="CHEBI:15378"/>
        <dbReference type="ChEBI" id="CHEBI:30616"/>
        <dbReference type="ChEBI" id="CHEBI:33019"/>
        <dbReference type="ChEBI" id="CHEBI:58095"/>
        <dbReference type="ChEBI" id="CHEBI:78442"/>
        <dbReference type="ChEBI" id="CHEBI:78531"/>
        <dbReference type="ChEBI" id="CHEBI:456215"/>
        <dbReference type="EC" id="6.1.1.20"/>
    </reaction>
</comment>
<dbReference type="InterPro" id="IPR036690">
    <property type="entry name" value="Fdx_antiC-bd_sf"/>
</dbReference>
<evidence type="ECO:0000256" key="8">
    <source>
        <dbReference type="ARBA" id="ARBA00022946"/>
    </source>
</evidence>
<keyword evidence="9" id="KW-0496">Mitochondrion</keyword>
<dbReference type="InterPro" id="IPR002319">
    <property type="entry name" value="Phenylalanyl-tRNA_Synthase"/>
</dbReference>
<feature type="domain" description="Aminoacyl-transfer RNA synthetases class-II family profile" evidence="15">
    <location>
        <begin position="68"/>
        <end position="345"/>
    </location>
</feature>
<dbReference type="InterPro" id="IPR045864">
    <property type="entry name" value="aa-tRNA-synth_II/BPL/LPL"/>
</dbReference>
<dbReference type="Gene3D" id="3.30.930.10">
    <property type="entry name" value="Bira Bifunctional Protein, Domain 2"/>
    <property type="match status" value="1"/>
</dbReference>
<dbReference type="FunFam" id="3.30.70.380:FF:000002">
    <property type="entry name" value="phenylalanine--tRNA ligase, mitochondrial"/>
    <property type="match status" value="1"/>
</dbReference>
<keyword evidence="8" id="KW-0809">Transit peptide</keyword>
<evidence type="ECO:0000256" key="12">
    <source>
        <dbReference type="ARBA" id="ARBA00049255"/>
    </source>
</evidence>
<keyword evidence="7" id="KW-0648">Protein biosynthesis</keyword>
<dbReference type="InterPro" id="IPR004530">
    <property type="entry name" value="Phe-tRNA-synth_IIc_mito"/>
</dbReference>
<dbReference type="SUPFAM" id="SSF55681">
    <property type="entry name" value="Class II aaRS and biotin synthetases"/>
    <property type="match status" value="1"/>
</dbReference>
<dbReference type="PROSITE" id="PS50862">
    <property type="entry name" value="AA_TRNA_LIGASE_II"/>
    <property type="match status" value="1"/>
</dbReference>
<evidence type="ECO:0000256" key="10">
    <source>
        <dbReference type="ARBA" id="ARBA00023146"/>
    </source>
</evidence>
<accession>A0A9P7D830</accession>
<evidence type="ECO:0000259" key="16">
    <source>
        <dbReference type="PROSITE" id="PS51447"/>
    </source>
</evidence>
<dbReference type="InterPro" id="IPR005121">
    <property type="entry name" value="Fdx_antiC-bd"/>
</dbReference>
<gene>
    <name evidence="17" type="ORF">EV702DRAFT_961028</name>
</gene>
<dbReference type="PANTHER" id="PTHR11538">
    <property type="entry name" value="PHENYLALANYL-TRNA SYNTHETASE"/>
    <property type="match status" value="1"/>
</dbReference>
<comment type="subcellular location">
    <subcellularLocation>
        <location evidence="1">Mitochondrion matrix</location>
    </subcellularLocation>
</comment>
<dbReference type="Gene3D" id="3.30.70.380">
    <property type="entry name" value="Ferrodoxin-fold anticodon-binding domain"/>
    <property type="match status" value="1"/>
</dbReference>
<dbReference type="GO" id="GO:0005524">
    <property type="term" value="F:ATP binding"/>
    <property type="evidence" value="ECO:0007669"/>
    <property type="project" value="UniProtKB-KW"/>
</dbReference>
<reference evidence="17" key="1">
    <citation type="journal article" date="2020" name="New Phytol.">
        <title>Comparative genomics reveals dynamic genome evolution in host specialist ectomycorrhizal fungi.</title>
        <authorList>
            <person name="Lofgren L.A."/>
            <person name="Nguyen N.H."/>
            <person name="Vilgalys R."/>
            <person name="Ruytinx J."/>
            <person name="Liao H.L."/>
            <person name="Branco S."/>
            <person name="Kuo A."/>
            <person name="LaButti K."/>
            <person name="Lipzen A."/>
            <person name="Andreopoulos W."/>
            <person name="Pangilinan J."/>
            <person name="Riley R."/>
            <person name="Hundley H."/>
            <person name="Na H."/>
            <person name="Barry K."/>
            <person name="Grigoriev I.V."/>
            <person name="Stajich J.E."/>
            <person name="Kennedy P.G."/>
        </authorList>
    </citation>
    <scope>NUCLEOTIDE SEQUENCE</scope>
    <source>
        <strain evidence="17">DOB743</strain>
    </source>
</reference>
<keyword evidence="5" id="KW-0547">Nucleotide-binding</keyword>
<evidence type="ECO:0000256" key="9">
    <source>
        <dbReference type="ARBA" id="ARBA00023128"/>
    </source>
</evidence>
<evidence type="ECO:0000256" key="6">
    <source>
        <dbReference type="ARBA" id="ARBA00022840"/>
    </source>
</evidence>
<organism evidence="17 18">
    <name type="scientific">Suillus placidus</name>
    <dbReference type="NCBI Taxonomy" id="48579"/>
    <lineage>
        <taxon>Eukaryota</taxon>
        <taxon>Fungi</taxon>
        <taxon>Dikarya</taxon>
        <taxon>Basidiomycota</taxon>
        <taxon>Agaricomycotina</taxon>
        <taxon>Agaricomycetes</taxon>
        <taxon>Agaricomycetidae</taxon>
        <taxon>Boletales</taxon>
        <taxon>Suillineae</taxon>
        <taxon>Suillaceae</taxon>
        <taxon>Suillus</taxon>
    </lineage>
</organism>
<evidence type="ECO:0000256" key="13">
    <source>
        <dbReference type="ARBA" id="ARBA00057761"/>
    </source>
</evidence>
<evidence type="ECO:0000259" key="15">
    <source>
        <dbReference type="PROSITE" id="PS50862"/>
    </source>
</evidence>
<comment type="function">
    <text evidence="13">Is responsible for the charging of tRNA(Phe) with phenylalanine in mitochondrial translation.</text>
</comment>
<keyword evidence="6" id="KW-0067">ATP-binding</keyword>
<dbReference type="FunFam" id="3.30.930.10:FF:000053">
    <property type="entry name" value="Phenylalanyl-tRNA synthetase mitochondrial"/>
    <property type="match status" value="1"/>
</dbReference>
<dbReference type="SMART" id="SM00896">
    <property type="entry name" value="FDX-ACB"/>
    <property type="match status" value="1"/>
</dbReference>
<dbReference type="PANTHER" id="PTHR11538:SF41">
    <property type="entry name" value="PHENYLALANINE--TRNA LIGASE, MITOCHONDRIAL"/>
    <property type="match status" value="1"/>
</dbReference>
<evidence type="ECO:0000313" key="18">
    <source>
        <dbReference type="Proteomes" id="UP000714275"/>
    </source>
</evidence>
<comment type="similarity">
    <text evidence="2">Belongs to the class-II aminoacyl-tRNA synthetase family.</text>
</comment>
<feature type="domain" description="FDX-ACB" evidence="16">
    <location>
        <begin position="347"/>
        <end position="444"/>
    </location>
</feature>
<dbReference type="PROSITE" id="PS51447">
    <property type="entry name" value="FDX_ACB"/>
    <property type="match status" value="1"/>
</dbReference>
<evidence type="ECO:0000256" key="11">
    <source>
        <dbReference type="ARBA" id="ARBA00031194"/>
    </source>
</evidence>
<keyword evidence="10" id="KW-0030">Aminoacyl-tRNA synthetase</keyword>
<sequence length="444" mass="50489">MRLPGSLWRNIHGRGVPSRYLANMAANRPCHVTVLGEEYPTDHMTNISPTIVSKLPLKLHTQPSHPLSTLRALIESHFPSYAHLSSLSPLVTPYQNFDLLSFPADHPGRSVTDSYYVNKDLMLRTHTSAHEVEVFGRGETKWLLTADVYRRDEIDGSHYPVFHQTEGARIVSANSAGMKEIEEDNERLAAHLERSSIEIEDVPHLSPMNPCQPAHDPKHTELIAKNLKLSLNSLMLHLFGGRVGATAQNPLKVRWIEATFPWTTPSFEVEVFFRGKWLEILGCGVIYQPTLDNANVSDKLGWAFGLGLERIAMVLYSIPDIRLFWSQDPRFLSQFKQGEITTFKPYSKYPACFKDVSFWLPEGQTLHENDFCDLVRDIAGDVVEDVKLASLIDDFTHPKTNRKSLCYRINYRSMDSRSLSNDEANSLNTQVVSCLRDRFRVVIR</sequence>